<dbReference type="PANTHER" id="PTHR30287:SF1">
    <property type="entry name" value="INNER MEMBRANE PROTEIN"/>
    <property type="match status" value="1"/>
</dbReference>
<evidence type="ECO:0000256" key="2">
    <source>
        <dbReference type="ARBA" id="ARBA00022475"/>
    </source>
</evidence>
<keyword evidence="3 6" id="KW-0812">Transmembrane</keyword>
<evidence type="ECO:0000256" key="3">
    <source>
        <dbReference type="ARBA" id="ARBA00022692"/>
    </source>
</evidence>
<keyword evidence="10" id="KW-1185">Reference proteome</keyword>
<keyword evidence="5 6" id="KW-0472">Membrane</keyword>
<evidence type="ECO:0000256" key="5">
    <source>
        <dbReference type="ARBA" id="ARBA00023136"/>
    </source>
</evidence>
<sequence>MDSKISINRPEYSKSWLWKMAWRDSRRSRSRLFLFTSSIILGITALVAINSFKASLFSAINDQAKGLLGADLVVRSSQPFTEDYQPLLDSIGTERSSECYFASMIYFPRSQGTRLVQVRALEGDFPYYGAIETDPVEAARSFRGKKQALVDQTLMLQFGVEVGDEVKVGTESFEIVGRLQKIPGQTGITTSVAPVVYIPYEYVEQTGLLQKGSRINYMEYFRFDDEAYVKTVEEAYEKRFDELGWRYDTVEEQKEDTGRAFKDLTGFLNLVAFVALLLGCIGVASAVHIYIKEKITSVAVIRCLGGTSIQAFFIFLIQIASIGLLGGIIGSVLGSVLQMYLPGVLKDFLPVTVDFALSWSAILQGIALGLSISVLFALPPLLRIRKVAPLQAIRAGIDGAVPDSTRGIYPVYAAILAFILGFAWWQIGSILDALSFTGGLIAAFLLLAGVAKLITWSVKKFFPITWSYVWRQGLANLFRPQNQTMILIITVGLGTALISTLYLVQQSLISQVSITGAGDRPNMVLFDIQSDQKEAIKTMTLDYELPVIQDVPVVTMRLEELKGYSKKEAEADTTLGLPDWAYNREYRITYRDSLIDSEEIIAGKWLGKIENPNDTIFISMSDGYAENLGVKVGDEMLFNVQGALIKTYVGSLRRIDWNRVQTNFLVIFPEGVLEKAPQFHVLITRVENNELSARFQQAVVRNYPNVSIIDLQLILSTLDDILGKVSFVIQFMALLSISTGILVLIASVVISKFQRIQEGVLLRTLGASRRQVLTIAGLEYLFLGVFASCSGILLSLAGSWALSYFLFESTFSPAWMPLLAIIGGITALTVAIGVTNSREVVNNPPLEVLRREI</sequence>
<dbReference type="EMBL" id="CP136051">
    <property type="protein sequence ID" value="WOK06868.1"/>
    <property type="molecule type" value="Genomic_DNA"/>
</dbReference>
<evidence type="ECO:0000313" key="9">
    <source>
        <dbReference type="EMBL" id="WOK06868.1"/>
    </source>
</evidence>
<comment type="subcellular location">
    <subcellularLocation>
        <location evidence="1">Cell membrane</location>
        <topology evidence="1">Multi-pass membrane protein</topology>
    </subcellularLocation>
</comment>
<gene>
    <name evidence="9" type="ORF">RT717_27755</name>
</gene>
<evidence type="ECO:0000256" key="1">
    <source>
        <dbReference type="ARBA" id="ARBA00004651"/>
    </source>
</evidence>
<feature type="transmembrane region" description="Helical" evidence="6">
    <location>
        <begin position="814"/>
        <end position="834"/>
    </location>
</feature>
<dbReference type="Pfam" id="PF02687">
    <property type="entry name" value="FtsX"/>
    <property type="match status" value="2"/>
</dbReference>
<dbReference type="PANTHER" id="PTHR30287">
    <property type="entry name" value="MEMBRANE COMPONENT OF PREDICTED ABC SUPERFAMILY METABOLITE UPTAKE TRANSPORTER"/>
    <property type="match status" value="1"/>
</dbReference>
<evidence type="ECO:0000259" key="8">
    <source>
        <dbReference type="Pfam" id="PF12704"/>
    </source>
</evidence>
<dbReference type="Proteomes" id="UP001302349">
    <property type="component" value="Chromosome"/>
</dbReference>
<evidence type="ECO:0000313" key="10">
    <source>
        <dbReference type="Proteomes" id="UP001302349"/>
    </source>
</evidence>
<reference evidence="9 10" key="1">
    <citation type="journal article" date="2023" name="Microbiol. Resour. Announc.">
        <title>Complete Genome Sequence of Imperialibacter roseus strain P4T.</title>
        <authorList>
            <person name="Tizabi D.R."/>
            <person name="Bachvaroff T."/>
            <person name="Hill R.T."/>
        </authorList>
    </citation>
    <scope>NUCLEOTIDE SEQUENCE [LARGE SCALE GENOMIC DNA]</scope>
    <source>
        <strain evidence="9 10">P4T</strain>
    </source>
</reference>
<evidence type="ECO:0000256" key="4">
    <source>
        <dbReference type="ARBA" id="ARBA00022989"/>
    </source>
</evidence>
<feature type="domain" description="ABC3 transporter permease C-terminal" evidence="7">
    <location>
        <begin position="270"/>
        <end position="388"/>
    </location>
</feature>
<feature type="transmembrane region" description="Helical" evidence="6">
    <location>
        <begin position="312"/>
        <end position="337"/>
    </location>
</feature>
<evidence type="ECO:0000259" key="7">
    <source>
        <dbReference type="Pfam" id="PF02687"/>
    </source>
</evidence>
<feature type="transmembrane region" description="Helical" evidence="6">
    <location>
        <begin position="485"/>
        <end position="504"/>
    </location>
</feature>
<feature type="transmembrane region" description="Helical" evidence="6">
    <location>
        <begin position="409"/>
        <end position="427"/>
    </location>
</feature>
<feature type="transmembrane region" description="Helical" evidence="6">
    <location>
        <begin position="32"/>
        <end position="52"/>
    </location>
</feature>
<keyword evidence="4 6" id="KW-1133">Transmembrane helix</keyword>
<dbReference type="InterPro" id="IPR003838">
    <property type="entry name" value="ABC3_permease_C"/>
</dbReference>
<dbReference type="Pfam" id="PF12704">
    <property type="entry name" value="MacB_PCD"/>
    <property type="match status" value="1"/>
</dbReference>
<feature type="transmembrane region" description="Helical" evidence="6">
    <location>
        <begin position="772"/>
        <end position="802"/>
    </location>
</feature>
<dbReference type="InterPro" id="IPR025857">
    <property type="entry name" value="MacB_PCD"/>
</dbReference>
<keyword evidence="2" id="KW-1003">Cell membrane</keyword>
<dbReference type="InterPro" id="IPR038766">
    <property type="entry name" value="Membrane_comp_ABC_pdt"/>
</dbReference>
<accession>A0ABZ0IPB7</accession>
<feature type="domain" description="ABC3 transporter permease C-terminal" evidence="7">
    <location>
        <begin position="731"/>
        <end position="844"/>
    </location>
</feature>
<evidence type="ECO:0000256" key="6">
    <source>
        <dbReference type="SAM" id="Phobius"/>
    </source>
</evidence>
<organism evidence="9 10">
    <name type="scientific">Imperialibacter roseus</name>
    <dbReference type="NCBI Taxonomy" id="1324217"/>
    <lineage>
        <taxon>Bacteria</taxon>
        <taxon>Pseudomonadati</taxon>
        <taxon>Bacteroidota</taxon>
        <taxon>Cytophagia</taxon>
        <taxon>Cytophagales</taxon>
        <taxon>Flammeovirgaceae</taxon>
        <taxon>Imperialibacter</taxon>
    </lineage>
</organism>
<feature type="transmembrane region" description="Helical" evidence="6">
    <location>
        <begin position="433"/>
        <end position="454"/>
    </location>
</feature>
<dbReference type="RefSeq" id="WP_317489561.1">
    <property type="nucleotide sequence ID" value="NZ_CP136051.1"/>
</dbReference>
<protein>
    <submittedName>
        <fullName evidence="9">FtsX-like permease family protein</fullName>
    </submittedName>
</protein>
<proteinExistence type="predicted"/>
<feature type="transmembrane region" description="Helical" evidence="6">
    <location>
        <begin position="357"/>
        <end position="378"/>
    </location>
</feature>
<feature type="domain" description="MacB-like periplasmic core" evidence="8">
    <location>
        <begin position="33"/>
        <end position="235"/>
    </location>
</feature>
<name>A0ABZ0IPB7_9BACT</name>
<feature type="transmembrane region" description="Helical" evidence="6">
    <location>
        <begin position="727"/>
        <end position="751"/>
    </location>
</feature>
<feature type="transmembrane region" description="Helical" evidence="6">
    <location>
        <begin position="267"/>
        <end position="291"/>
    </location>
</feature>